<dbReference type="Gene3D" id="3.10.310.10">
    <property type="entry name" value="Diaminopimelate Epimerase, Chain A, domain 1"/>
    <property type="match status" value="2"/>
</dbReference>
<keyword evidence="2 6" id="KW-0413">Isomerase</keyword>
<dbReference type="PANTHER" id="PTHR33442:SF1">
    <property type="entry name" value="TRANS-3-HYDROXY-L-PROLINE DEHYDRATASE"/>
    <property type="match status" value="1"/>
</dbReference>
<proteinExistence type="inferred from homology"/>
<sequence length="348" mass="37568">MIPASPFITLRAIDSHTGGEPTRLIIDGFPDLGSGSMAERKALFAQRYDDWRSAIILEPRGNDVLVGALLCQPCSPQAAAGVIFFNNAGYLGMCGHGTIGLITSLAYLGRISAGEHLIETPVGTVNATLHADGSVTIENVPAYRYRQQVAVTVDGYGEVTGDIAWGGNWFFLISDHHLAIDTHNLEALTAFSWAVRQALENAGIYGEDGGIIDHIELFAADERADSRNFVLCPGKAYDRSPCGTGTSAKLACLAADGKLQPGEVWRQASVIGSEFSGYYQPSEGNRVTPFIRGEAFICADSQLLLDERDAFAWGYVNGNRRCDCHWRGHYRCCLRVAASTTRVTSVTG</sequence>
<evidence type="ECO:0000256" key="4">
    <source>
        <dbReference type="ARBA" id="ARBA00039135"/>
    </source>
</evidence>
<evidence type="ECO:0000256" key="2">
    <source>
        <dbReference type="ARBA" id="ARBA00023235"/>
    </source>
</evidence>
<dbReference type="FunFam" id="3.10.310.10:FF:000012">
    <property type="entry name" value="4-hydroxyproline 2-epimerase"/>
    <property type="match status" value="1"/>
</dbReference>
<comment type="similarity">
    <text evidence="1">Belongs to the proline racemase family.</text>
</comment>
<dbReference type="PIRSF" id="PIRSF029792">
    <property type="entry name" value="Pro_racemase"/>
    <property type="match status" value="1"/>
</dbReference>
<dbReference type="PANTHER" id="PTHR33442">
    <property type="entry name" value="TRANS-3-HYDROXY-L-PROLINE DEHYDRATASE"/>
    <property type="match status" value="1"/>
</dbReference>
<protein>
    <recommendedName>
        <fullName evidence="5">4-hydroxyproline 2-epimerase</fullName>
        <ecNumber evidence="4">5.1.1.8</ecNumber>
    </recommendedName>
</protein>
<dbReference type="Proteomes" id="UP000270487">
    <property type="component" value="Chromosome"/>
</dbReference>
<gene>
    <name evidence="6" type="ORF">NCTC13193_02950</name>
</gene>
<organism evidence="6 7">
    <name type="scientific">Serratia fonticola</name>
    <dbReference type="NCBI Taxonomy" id="47917"/>
    <lineage>
        <taxon>Bacteria</taxon>
        <taxon>Pseudomonadati</taxon>
        <taxon>Pseudomonadota</taxon>
        <taxon>Gammaproteobacteria</taxon>
        <taxon>Enterobacterales</taxon>
        <taxon>Yersiniaceae</taxon>
        <taxon>Serratia</taxon>
    </lineage>
</organism>
<reference evidence="6 7" key="1">
    <citation type="submission" date="2018-12" db="EMBL/GenBank/DDBJ databases">
        <authorList>
            <consortium name="Pathogen Informatics"/>
        </authorList>
    </citation>
    <scope>NUCLEOTIDE SEQUENCE [LARGE SCALE GENOMIC DNA]</scope>
    <source>
        <strain evidence="6 7">NCTC13193</strain>
    </source>
</reference>
<comment type="catalytic activity">
    <reaction evidence="3">
        <text>trans-4-hydroxy-L-proline = cis-4-hydroxy-D-proline</text>
        <dbReference type="Rhea" id="RHEA:21152"/>
        <dbReference type="ChEBI" id="CHEBI:57690"/>
        <dbReference type="ChEBI" id="CHEBI:58375"/>
        <dbReference type="EC" id="5.1.1.8"/>
    </reaction>
</comment>
<name>A0A448SRG0_SERFO</name>
<evidence type="ECO:0000256" key="5">
    <source>
        <dbReference type="ARBA" id="ARBA00067395"/>
    </source>
</evidence>
<dbReference type="NCBIfam" id="NF010577">
    <property type="entry name" value="PRK13970.1"/>
    <property type="match status" value="1"/>
</dbReference>
<dbReference type="SUPFAM" id="SSF54506">
    <property type="entry name" value="Diaminopimelate epimerase-like"/>
    <property type="match status" value="1"/>
</dbReference>
<dbReference type="EC" id="5.1.1.8" evidence="4"/>
<dbReference type="InterPro" id="IPR008794">
    <property type="entry name" value="Pro_racemase_fam"/>
</dbReference>
<evidence type="ECO:0000313" key="7">
    <source>
        <dbReference type="Proteomes" id="UP000270487"/>
    </source>
</evidence>
<dbReference type="SFLD" id="SFLDS00028">
    <property type="entry name" value="Proline_Racemase"/>
    <property type="match status" value="1"/>
</dbReference>
<evidence type="ECO:0000256" key="3">
    <source>
        <dbReference type="ARBA" id="ARBA00035826"/>
    </source>
</evidence>
<evidence type="ECO:0000256" key="1">
    <source>
        <dbReference type="ARBA" id="ARBA00007529"/>
    </source>
</evidence>
<accession>A0A448SRG0</accession>
<dbReference type="EMBL" id="LR134492">
    <property type="protein sequence ID" value="VEI70290.1"/>
    <property type="molecule type" value="Genomic_DNA"/>
</dbReference>
<dbReference type="GO" id="GO:0047580">
    <property type="term" value="F:4-hydroxyproline epimerase activity"/>
    <property type="evidence" value="ECO:0007669"/>
    <property type="project" value="UniProtKB-EC"/>
</dbReference>
<dbReference type="Pfam" id="PF05544">
    <property type="entry name" value="Pro_racemase"/>
    <property type="match status" value="1"/>
</dbReference>
<evidence type="ECO:0000313" key="6">
    <source>
        <dbReference type="EMBL" id="VEI70290.1"/>
    </source>
</evidence>
<dbReference type="AlphaFoldDB" id="A0A448SRG0"/>